<feature type="compositionally biased region" description="Low complexity" evidence="6">
    <location>
        <begin position="1"/>
        <end position="22"/>
    </location>
</feature>
<feature type="compositionally biased region" description="Basic and acidic residues" evidence="6">
    <location>
        <begin position="403"/>
        <end position="419"/>
    </location>
</feature>
<sequence length="419" mass="47420">MLTYASSSSDDNITSSTVNSTTAPAVNSTTATDFWSDIHVCDFLNNVTDNRVTVTCGIDLFLPPFLFVIGLVSNLLVVLVMRSKSFRSLSTSFYMIVNAVVDSSSILVALPIHYIFVNVPHAFAEIRDFHATWEFSIAIKYPLKAYKLCTTRRAKFVVAGLTIFELVKVSHLIFKSRIVTDTHSRLCDVDQKDAVYVTFYQDVWPWLHFSMLIVSYFIVMAGNALIFINIHRSNHLDTGYGAGRKSLRKSFHSGSKSKQISLMLMIDSFTLVLCTFPFAIISIISSQSEDIFDLPGGKNLAYTVTFYLLYVNRCLNLFLYCVSGSRFRVALKEIFFTKARALAMERSASRHERSLSVSRKPEEINRDTTAHEINYGDKNQSDKGQRNKNQSDKGQRNNNQSDKGQRDNNQSRKGQRDND</sequence>
<dbReference type="GO" id="GO:0016020">
    <property type="term" value="C:membrane"/>
    <property type="evidence" value="ECO:0007669"/>
    <property type="project" value="UniProtKB-SubCell"/>
</dbReference>
<dbReference type="OrthoDB" id="9990906at2759"/>
<dbReference type="Gene3D" id="1.20.1070.10">
    <property type="entry name" value="Rhodopsin 7-helix transmembrane proteins"/>
    <property type="match status" value="1"/>
</dbReference>
<evidence type="ECO:0000256" key="7">
    <source>
        <dbReference type="SAM" id="Phobius"/>
    </source>
</evidence>
<dbReference type="PROSITE" id="PS50262">
    <property type="entry name" value="G_PROTEIN_RECEP_F1_2"/>
    <property type="match status" value="1"/>
</dbReference>
<keyword evidence="5" id="KW-0297">G-protein coupled receptor</keyword>
<name>A0A8S4A446_9EUPU</name>
<dbReference type="GO" id="GO:0004930">
    <property type="term" value="F:G protein-coupled receptor activity"/>
    <property type="evidence" value="ECO:0007669"/>
    <property type="project" value="UniProtKB-KW"/>
</dbReference>
<proteinExistence type="inferred from homology"/>
<evidence type="ECO:0000256" key="2">
    <source>
        <dbReference type="ARBA" id="ARBA00022692"/>
    </source>
</evidence>
<feature type="transmembrane region" description="Helical" evidence="7">
    <location>
        <begin position="304"/>
        <end position="322"/>
    </location>
</feature>
<dbReference type="PRINTS" id="PR00237">
    <property type="entry name" value="GPCRRHODOPSN"/>
</dbReference>
<evidence type="ECO:0000313" key="10">
    <source>
        <dbReference type="Proteomes" id="UP000678393"/>
    </source>
</evidence>
<keyword evidence="10" id="KW-1185">Reference proteome</keyword>
<comment type="caution">
    <text evidence="9">The sequence shown here is derived from an EMBL/GenBank/DDBJ whole genome shotgun (WGS) entry which is preliminary data.</text>
</comment>
<dbReference type="Proteomes" id="UP000678393">
    <property type="component" value="Unassembled WGS sequence"/>
</dbReference>
<dbReference type="Pfam" id="PF00001">
    <property type="entry name" value="7tm_1"/>
    <property type="match status" value="1"/>
</dbReference>
<feature type="region of interest" description="Disordered" evidence="6">
    <location>
        <begin position="350"/>
        <end position="419"/>
    </location>
</feature>
<protein>
    <recommendedName>
        <fullName evidence="8">G-protein coupled receptors family 1 profile domain-containing protein</fullName>
    </recommendedName>
</protein>
<dbReference type="PANTHER" id="PTHR46641:SF25">
    <property type="entry name" value="CNMAMIDE RECEPTOR-RELATED"/>
    <property type="match status" value="1"/>
</dbReference>
<feature type="region of interest" description="Disordered" evidence="6">
    <location>
        <begin position="1"/>
        <end position="24"/>
    </location>
</feature>
<evidence type="ECO:0000259" key="8">
    <source>
        <dbReference type="PROSITE" id="PS50262"/>
    </source>
</evidence>
<keyword evidence="2 5" id="KW-0812">Transmembrane</keyword>
<dbReference type="InterPro" id="IPR000276">
    <property type="entry name" value="GPCR_Rhodpsn"/>
</dbReference>
<keyword evidence="3 7" id="KW-1133">Transmembrane helix</keyword>
<keyword evidence="5" id="KW-0807">Transducer</keyword>
<evidence type="ECO:0000256" key="5">
    <source>
        <dbReference type="RuleBase" id="RU000688"/>
    </source>
</evidence>
<comment type="similarity">
    <text evidence="5">Belongs to the G-protein coupled receptor 1 family.</text>
</comment>
<dbReference type="PROSITE" id="PS00237">
    <property type="entry name" value="G_PROTEIN_RECEP_F1_1"/>
    <property type="match status" value="1"/>
</dbReference>
<gene>
    <name evidence="9" type="ORF">CUNI_LOCUS22097</name>
</gene>
<dbReference type="EMBL" id="CAJHNH020008543">
    <property type="protein sequence ID" value="CAG5136539.1"/>
    <property type="molecule type" value="Genomic_DNA"/>
</dbReference>
<feature type="transmembrane region" description="Helical" evidence="7">
    <location>
        <begin position="60"/>
        <end position="81"/>
    </location>
</feature>
<dbReference type="InterPro" id="IPR052954">
    <property type="entry name" value="GPCR-Ligand_Int"/>
</dbReference>
<dbReference type="PANTHER" id="PTHR46641">
    <property type="entry name" value="FMRFAMIDE RECEPTOR-RELATED"/>
    <property type="match status" value="1"/>
</dbReference>
<evidence type="ECO:0000256" key="4">
    <source>
        <dbReference type="ARBA" id="ARBA00023136"/>
    </source>
</evidence>
<feature type="compositionally biased region" description="Basic and acidic residues" evidence="6">
    <location>
        <begin position="379"/>
        <end position="395"/>
    </location>
</feature>
<feature type="transmembrane region" description="Helical" evidence="7">
    <location>
        <begin position="93"/>
        <end position="116"/>
    </location>
</feature>
<evidence type="ECO:0000256" key="3">
    <source>
        <dbReference type="ARBA" id="ARBA00022989"/>
    </source>
</evidence>
<evidence type="ECO:0000256" key="1">
    <source>
        <dbReference type="ARBA" id="ARBA00004370"/>
    </source>
</evidence>
<accession>A0A8S4A446</accession>
<organism evidence="9 10">
    <name type="scientific">Candidula unifasciata</name>
    <dbReference type="NCBI Taxonomy" id="100452"/>
    <lineage>
        <taxon>Eukaryota</taxon>
        <taxon>Metazoa</taxon>
        <taxon>Spiralia</taxon>
        <taxon>Lophotrochozoa</taxon>
        <taxon>Mollusca</taxon>
        <taxon>Gastropoda</taxon>
        <taxon>Heterobranchia</taxon>
        <taxon>Euthyneura</taxon>
        <taxon>Panpulmonata</taxon>
        <taxon>Eupulmonata</taxon>
        <taxon>Stylommatophora</taxon>
        <taxon>Helicina</taxon>
        <taxon>Helicoidea</taxon>
        <taxon>Geomitridae</taxon>
        <taxon>Candidula</taxon>
    </lineage>
</organism>
<feature type="compositionally biased region" description="Basic and acidic residues" evidence="6">
    <location>
        <begin position="350"/>
        <end position="370"/>
    </location>
</feature>
<dbReference type="AlphaFoldDB" id="A0A8S4A446"/>
<feature type="domain" description="G-protein coupled receptors family 1 profile" evidence="8">
    <location>
        <begin position="137"/>
        <end position="320"/>
    </location>
</feature>
<dbReference type="SUPFAM" id="SSF81321">
    <property type="entry name" value="Family A G protein-coupled receptor-like"/>
    <property type="match status" value="1"/>
</dbReference>
<keyword evidence="4 7" id="KW-0472">Membrane</keyword>
<evidence type="ECO:0000313" key="9">
    <source>
        <dbReference type="EMBL" id="CAG5136539.1"/>
    </source>
</evidence>
<dbReference type="InterPro" id="IPR017452">
    <property type="entry name" value="GPCR_Rhodpsn_7TM"/>
</dbReference>
<evidence type="ECO:0000256" key="6">
    <source>
        <dbReference type="SAM" id="MobiDB-lite"/>
    </source>
</evidence>
<feature type="transmembrane region" description="Helical" evidence="7">
    <location>
        <begin position="262"/>
        <end position="284"/>
    </location>
</feature>
<keyword evidence="5" id="KW-0675">Receptor</keyword>
<reference evidence="9" key="1">
    <citation type="submission" date="2021-04" db="EMBL/GenBank/DDBJ databases">
        <authorList>
            <consortium name="Molecular Ecology Group"/>
        </authorList>
    </citation>
    <scope>NUCLEOTIDE SEQUENCE</scope>
</reference>
<comment type="subcellular location">
    <subcellularLocation>
        <location evidence="1">Membrane</location>
    </subcellularLocation>
</comment>
<feature type="transmembrane region" description="Helical" evidence="7">
    <location>
        <begin position="206"/>
        <end position="228"/>
    </location>
</feature>